<proteinExistence type="predicted"/>
<keyword evidence="3" id="KW-1133">Transmembrane helix</keyword>
<evidence type="ECO:0000313" key="4">
    <source>
        <dbReference type="EMBL" id="KAJ8904884.1"/>
    </source>
</evidence>
<protein>
    <recommendedName>
        <fullName evidence="6">Mitochondrial import inner membrane translocase subunit TIM22</fullName>
    </recommendedName>
</protein>
<organism evidence="4 5">
    <name type="scientific">Rhodosorus marinus</name>
    <dbReference type="NCBI Taxonomy" id="101924"/>
    <lineage>
        <taxon>Eukaryota</taxon>
        <taxon>Rhodophyta</taxon>
        <taxon>Stylonematophyceae</taxon>
        <taxon>Stylonematales</taxon>
        <taxon>Stylonemataceae</taxon>
        <taxon>Rhodosorus</taxon>
    </lineage>
</organism>
<keyword evidence="5" id="KW-1185">Reference proteome</keyword>
<name>A0AAV8US64_9RHOD</name>
<feature type="region of interest" description="Disordered" evidence="2">
    <location>
        <begin position="198"/>
        <end position="228"/>
    </location>
</feature>
<evidence type="ECO:0000313" key="5">
    <source>
        <dbReference type="Proteomes" id="UP001157974"/>
    </source>
</evidence>
<dbReference type="AlphaFoldDB" id="A0AAV8US64"/>
<feature type="transmembrane region" description="Helical" evidence="3">
    <location>
        <begin position="20"/>
        <end position="41"/>
    </location>
</feature>
<gene>
    <name evidence="4" type="ORF">NDN08_001398</name>
</gene>
<evidence type="ECO:0000256" key="3">
    <source>
        <dbReference type="SAM" id="Phobius"/>
    </source>
</evidence>
<sequence>MEDNLPLWRHYVGEDGPKRIFRRTMVFGLSGAIVLGCTAVVTQGNVLVSMLKAGWRLSYSSIFGFSTLEVLEYQKRGNRTINTAVGGFLQGAGMSAFDQNKIRGNRFIVYGVAGAAAWVSARTAYSIFLQYNTTRLARNQALEHGLHVKSFRERMPRWMPLSKQVDSNLLALRERNERLEAELQLISHALYYYYHQHPEQKSSEESSLGEQDVTPDARAASSDREDQS</sequence>
<keyword evidence="1" id="KW-0175">Coiled coil</keyword>
<accession>A0AAV8US64</accession>
<evidence type="ECO:0000256" key="2">
    <source>
        <dbReference type="SAM" id="MobiDB-lite"/>
    </source>
</evidence>
<evidence type="ECO:0008006" key="6">
    <source>
        <dbReference type="Google" id="ProtNLM"/>
    </source>
</evidence>
<evidence type="ECO:0000256" key="1">
    <source>
        <dbReference type="SAM" id="Coils"/>
    </source>
</evidence>
<feature type="coiled-coil region" evidence="1">
    <location>
        <begin position="162"/>
        <end position="189"/>
    </location>
</feature>
<dbReference type="EMBL" id="JAMWBK010000005">
    <property type="protein sequence ID" value="KAJ8904884.1"/>
    <property type="molecule type" value="Genomic_DNA"/>
</dbReference>
<keyword evidence="3" id="KW-0472">Membrane</keyword>
<feature type="transmembrane region" description="Helical" evidence="3">
    <location>
        <begin position="107"/>
        <end position="128"/>
    </location>
</feature>
<reference evidence="4 5" key="1">
    <citation type="journal article" date="2023" name="Nat. Commun.">
        <title>Origin of minicircular mitochondrial genomes in red algae.</title>
        <authorList>
            <person name="Lee Y."/>
            <person name="Cho C.H."/>
            <person name="Lee Y.M."/>
            <person name="Park S.I."/>
            <person name="Yang J.H."/>
            <person name="West J.A."/>
            <person name="Bhattacharya D."/>
            <person name="Yoon H.S."/>
        </authorList>
    </citation>
    <scope>NUCLEOTIDE SEQUENCE [LARGE SCALE GENOMIC DNA]</scope>
    <source>
        <strain evidence="4 5">CCMP1338</strain>
        <tissue evidence="4">Whole cell</tissue>
    </source>
</reference>
<dbReference type="Proteomes" id="UP001157974">
    <property type="component" value="Unassembled WGS sequence"/>
</dbReference>
<keyword evidence="3" id="KW-0812">Transmembrane</keyword>
<comment type="caution">
    <text evidence="4">The sequence shown here is derived from an EMBL/GenBank/DDBJ whole genome shotgun (WGS) entry which is preliminary data.</text>
</comment>